<protein>
    <submittedName>
        <fullName evidence="1">Uncharacterized protein</fullName>
    </submittedName>
</protein>
<reference evidence="1 2" key="1">
    <citation type="submission" date="2013-04" db="EMBL/GenBank/DDBJ databases">
        <title>The Genome Sequence of Bacteroides massiliensis dnLKV3.</title>
        <authorList>
            <consortium name="The Broad Institute Genomics Platform"/>
            <consortium name="The Broad Institute Genome Sequencing Center for Infectious Disease"/>
            <person name="Earl A."/>
            <person name="Xavier R."/>
            <person name="Kuhn K."/>
            <person name="Stappenbeck T."/>
            <person name="Walker B."/>
            <person name="Young S."/>
            <person name="Zeng Q."/>
            <person name="Gargeya S."/>
            <person name="Fitzgerald M."/>
            <person name="Haas B."/>
            <person name="Abouelleil A."/>
            <person name="Allen A.W."/>
            <person name="Alvarado L."/>
            <person name="Arachchi H.M."/>
            <person name="Berlin A.M."/>
            <person name="Chapman S.B."/>
            <person name="Gainer-Dewar J."/>
            <person name="Goldberg J."/>
            <person name="Griggs A."/>
            <person name="Gujja S."/>
            <person name="Hansen M."/>
            <person name="Howarth C."/>
            <person name="Imamovic A."/>
            <person name="Ireland A."/>
            <person name="Larimer J."/>
            <person name="McCowan C."/>
            <person name="Murphy C."/>
            <person name="Pearson M."/>
            <person name="Poon T.W."/>
            <person name="Priest M."/>
            <person name="Roberts A."/>
            <person name="Saif S."/>
            <person name="Shea T."/>
            <person name="Sisk P."/>
            <person name="Sykes S."/>
            <person name="Wortman J."/>
            <person name="Nusbaum C."/>
            <person name="Birren B."/>
        </authorList>
    </citation>
    <scope>NUCLEOTIDE SEQUENCE [LARGE SCALE GENOMIC DNA]</scope>
    <source>
        <strain evidence="2">dnLKV3</strain>
    </source>
</reference>
<accession>R9IIQ2</accession>
<evidence type="ECO:0000313" key="1">
    <source>
        <dbReference type="EMBL" id="EOS13901.1"/>
    </source>
</evidence>
<dbReference type="PATRIC" id="fig|1235788.3.peg.1791"/>
<evidence type="ECO:0000313" key="2">
    <source>
        <dbReference type="Proteomes" id="UP000014200"/>
    </source>
</evidence>
<dbReference type="HOGENOM" id="CLU_2614650_0_0_10"/>
<comment type="caution">
    <text evidence="1">The sequence shown here is derived from an EMBL/GenBank/DDBJ whole genome shotgun (WGS) entry which is preliminary data.</text>
</comment>
<proteinExistence type="predicted"/>
<dbReference type="Proteomes" id="UP000014200">
    <property type="component" value="Unassembled WGS sequence"/>
</dbReference>
<organism evidence="1 2">
    <name type="scientific">Phocaeicola sartorii</name>
    <dbReference type="NCBI Taxonomy" id="671267"/>
    <lineage>
        <taxon>Bacteria</taxon>
        <taxon>Pseudomonadati</taxon>
        <taxon>Bacteroidota</taxon>
        <taxon>Bacteroidia</taxon>
        <taxon>Bacteroidales</taxon>
        <taxon>Bacteroidaceae</taxon>
        <taxon>Phocaeicola</taxon>
    </lineage>
</organism>
<dbReference type="RefSeq" id="WP_016276146.1">
    <property type="nucleotide sequence ID" value="NZ_CAONYA010000025.1"/>
</dbReference>
<dbReference type="STRING" id="1235788.C802_01748"/>
<sequence length="78" mass="8984">MMSNCTGYVCWHTPKDVTRKESSRGIQASLWQTVCRKPEGTDRSEKEIARKEARLSKERSGQVLAATSKKEMSWCKYQ</sequence>
<gene>
    <name evidence="1" type="ORF">C802_01748</name>
</gene>
<dbReference type="EMBL" id="ASSP01000009">
    <property type="protein sequence ID" value="EOS13901.1"/>
    <property type="molecule type" value="Genomic_DNA"/>
</dbReference>
<dbReference type="AlphaFoldDB" id="R9IIQ2"/>
<keyword evidence="2" id="KW-1185">Reference proteome</keyword>
<name>R9IIQ2_9BACT</name>